<accession>A0ABW3WRD1</accession>
<comment type="caution">
    <text evidence="1">The sequence shown here is derived from an EMBL/GenBank/DDBJ whole genome shotgun (WGS) entry which is preliminary data.</text>
</comment>
<dbReference type="RefSeq" id="WP_386810088.1">
    <property type="nucleotide sequence ID" value="NZ_JBHTMV010000009.1"/>
</dbReference>
<evidence type="ECO:0000313" key="1">
    <source>
        <dbReference type="EMBL" id="MFD1294753.1"/>
    </source>
</evidence>
<protein>
    <submittedName>
        <fullName evidence="1">Uncharacterized protein</fullName>
    </submittedName>
</protein>
<gene>
    <name evidence="1" type="ORF">ACFQ5N_12995</name>
</gene>
<evidence type="ECO:0000313" key="2">
    <source>
        <dbReference type="Proteomes" id="UP001597241"/>
    </source>
</evidence>
<organism evidence="1 2">
    <name type="scientific">Lutibacter holmesii</name>
    <dbReference type="NCBI Taxonomy" id="1137985"/>
    <lineage>
        <taxon>Bacteria</taxon>
        <taxon>Pseudomonadati</taxon>
        <taxon>Bacteroidota</taxon>
        <taxon>Flavobacteriia</taxon>
        <taxon>Flavobacteriales</taxon>
        <taxon>Flavobacteriaceae</taxon>
        <taxon>Lutibacter</taxon>
    </lineage>
</organism>
<reference evidence="2" key="1">
    <citation type="journal article" date="2019" name="Int. J. Syst. Evol. Microbiol.">
        <title>The Global Catalogue of Microorganisms (GCM) 10K type strain sequencing project: providing services to taxonomists for standard genome sequencing and annotation.</title>
        <authorList>
            <consortium name="The Broad Institute Genomics Platform"/>
            <consortium name="The Broad Institute Genome Sequencing Center for Infectious Disease"/>
            <person name="Wu L."/>
            <person name="Ma J."/>
        </authorList>
    </citation>
    <scope>NUCLEOTIDE SEQUENCE [LARGE SCALE GENOMIC DNA]</scope>
    <source>
        <strain evidence="2">CCUG 62221</strain>
    </source>
</reference>
<dbReference type="Proteomes" id="UP001597241">
    <property type="component" value="Unassembled WGS sequence"/>
</dbReference>
<name>A0ABW3WRD1_9FLAO</name>
<sequence length="70" mass="8342">MQDQVLKEKIIERINQIEDVNILKSIEILFNSSEEEIAKFLTFAIEQNKNTEVSETSEYTDYIKEWVKNM</sequence>
<dbReference type="EMBL" id="JBHTMV010000009">
    <property type="protein sequence ID" value="MFD1294753.1"/>
    <property type="molecule type" value="Genomic_DNA"/>
</dbReference>
<proteinExistence type="predicted"/>
<keyword evidence="2" id="KW-1185">Reference proteome</keyword>